<gene>
    <name evidence="2" type="ORF">UCDDA912_g02647</name>
</gene>
<sequence>MPTPIATLAPRSPCPPLSLALLRSSDEPARENDCRPGPLYWLAPDPSFTSPARCTLTVISCDTMIPPNEDACCGGPLTSCGAGDGDGSGPGVWGGGGGDMGGCSSSIAYAGGASPCSTASDAESTDPTPGLVSPPLLGLPFHSFSVELDSPDSAPHDDDRCSIVGIGTPSPSTAPPRSPPDVCGRPLLNSRLAILASRSDARLECDVAAPAALPALVAAPAGTALMMGASSRCTDRVNARWFGESLYTSWCTLNMLSGTNSHLGLSTFMWIGTTILNEITVQVPGDEPADTGRHGTSTVLEHSTASSKMPSSTHPRSDSMLSVSCDANIISLCEMFFSPAIRLEM</sequence>
<evidence type="ECO:0000313" key="3">
    <source>
        <dbReference type="Proteomes" id="UP000034680"/>
    </source>
</evidence>
<feature type="region of interest" description="Disordered" evidence="1">
    <location>
        <begin position="148"/>
        <end position="181"/>
    </location>
</feature>
<dbReference type="EMBL" id="LCUC01000090">
    <property type="protein sequence ID" value="KKY37302.1"/>
    <property type="molecule type" value="Genomic_DNA"/>
</dbReference>
<reference evidence="2 3" key="2">
    <citation type="submission" date="2015-05" db="EMBL/GenBank/DDBJ databases">
        <authorList>
            <person name="Morales-Cruz A."/>
            <person name="Amrine K.C."/>
            <person name="Cantu D."/>
        </authorList>
    </citation>
    <scope>NUCLEOTIDE SEQUENCE [LARGE SCALE GENOMIC DNA]</scope>
    <source>
        <strain evidence="2">DA912</strain>
    </source>
</reference>
<comment type="caution">
    <text evidence="2">The sequence shown here is derived from an EMBL/GenBank/DDBJ whole genome shotgun (WGS) entry which is preliminary data.</text>
</comment>
<dbReference type="AlphaFoldDB" id="A0A0G2FT06"/>
<evidence type="ECO:0000256" key="1">
    <source>
        <dbReference type="SAM" id="MobiDB-lite"/>
    </source>
</evidence>
<dbReference type="Proteomes" id="UP000034680">
    <property type="component" value="Unassembled WGS sequence"/>
</dbReference>
<proteinExistence type="predicted"/>
<name>A0A0G2FT06_9PEZI</name>
<keyword evidence="3" id="KW-1185">Reference proteome</keyword>
<evidence type="ECO:0000313" key="2">
    <source>
        <dbReference type="EMBL" id="KKY37302.1"/>
    </source>
</evidence>
<reference evidence="2 3" key="1">
    <citation type="submission" date="2015-05" db="EMBL/GenBank/DDBJ databases">
        <title>Distinctive expansion of gene families associated with plant cell wall degradation and secondary metabolism in the genomes of grapevine trunk pathogens.</title>
        <authorList>
            <person name="Lawrence D.P."/>
            <person name="Travadon R."/>
            <person name="Rolshausen P.E."/>
            <person name="Baumgartner K."/>
        </authorList>
    </citation>
    <scope>NUCLEOTIDE SEQUENCE [LARGE SCALE GENOMIC DNA]</scope>
    <source>
        <strain evidence="2">DA912</strain>
    </source>
</reference>
<feature type="region of interest" description="Disordered" evidence="1">
    <location>
        <begin position="284"/>
        <end position="317"/>
    </location>
</feature>
<feature type="compositionally biased region" description="Polar residues" evidence="1">
    <location>
        <begin position="294"/>
        <end position="317"/>
    </location>
</feature>
<accession>A0A0G2FT06</accession>
<protein>
    <submittedName>
        <fullName evidence="2">Uncharacterized protein</fullName>
    </submittedName>
</protein>
<organism evidence="2 3">
    <name type="scientific">Diaporthe ampelina</name>
    <dbReference type="NCBI Taxonomy" id="1214573"/>
    <lineage>
        <taxon>Eukaryota</taxon>
        <taxon>Fungi</taxon>
        <taxon>Dikarya</taxon>
        <taxon>Ascomycota</taxon>
        <taxon>Pezizomycotina</taxon>
        <taxon>Sordariomycetes</taxon>
        <taxon>Sordariomycetidae</taxon>
        <taxon>Diaporthales</taxon>
        <taxon>Diaporthaceae</taxon>
        <taxon>Diaporthe</taxon>
    </lineage>
</organism>